<evidence type="ECO:0000256" key="2">
    <source>
        <dbReference type="ARBA" id="ARBA00022679"/>
    </source>
</evidence>
<organism evidence="5 6">
    <name type="scientific">Microbacterium halimionae</name>
    <dbReference type="NCBI Taxonomy" id="1526413"/>
    <lineage>
        <taxon>Bacteria</taxon>
        <taxon>Bacillati</taxon>
        <taxon>Actinomycetota</taxon>
        <taxon>Actinomycetes</taxon>
        <taxon>Micrococcales</taxon>
        <taxon>Microbacteriaceae</taxon>
        <taxon>Microbacterium</taxon>
    </lineage>
</organism>
<dbReference type="InterPro" id="IPR029056">
    <property type="entry name" value="Ribokinase-like"/>
</dbReference>
<evidence type="ECO:0000313" key="5">
    <source>
        <dbReference type="EMBL" id="MBA8815356.1"/>
    </source>
</evidence>
<dbReference type="AlphaFoldDB" id="A0A7W3JM63"/>
<dbReference type="PANTHER" id="PTHR43085:SF57">
    <property type="entry name" value="CARBOHYDRATE KINASE PFKB DOMAIN-CONTAINING PROTEIN"/>
    <property type="match status" value="1"/>
</dbReference>
<name>A0A7W3JM63_9MICO</name>
<dbReference type="EMBL" id="JACGWY010000001">
    <property type="protein sequence ID" value="MBA8815356.1"/>
    <property type="molecule type" value="Genomic_DNA"/>
</dbReference>
<comment type="similarity">
    <text evidence="1">Belongs to the carbohydrate kinase PfkB family.</text>
</comment>
<evidence type="ECO:0000256" key="1">
    <source>
        <dbReference type="ARBA" id="ARBA00010688"/>
    </source>
</evidence>
<dbReference type="EC" id="2.7.1.4" evidence="5"/>
<dbReference type="PANTHER" id="PTHR43085">
    <property type="entry name" value="HEXOKINASE FAMILY MEMBER"/>
    <property type="match status" value="1"/>
</dbReference>
<dbReference type="InterPro" id="IPR011611">
    <property type="entry name" value="PfkB_dom"/>
</dbReference>
<accession>A0A7W3JM63</accession>
<dbReference type="GO" id="GO:0008865">
    <property type="term" value="F:fructokinase activity"/>
    <property type="evidence" value="ECO:0007669"/>
    <property type="project" value="UniProtKB-EC"/>
</dbReference>
<evidence type="ECO:0000259" key="4">
    <source>
        <dbReference type="Pfam" id="PF00294"/>
    </source>
</evidence>
<dbReference type="Gene3D" id="3.40.1190.20">
    <property type="match status" value="1"/>
</dbReference>
<dbReference type="RefSeq" id="WP_310734775.1">
    <property type="nucleotide sequence ID" value="NZ_JAAOZB010000001.1"/>
</dbReference>
<evidence type="ECO:0000313" key="6">
    <source>
        <dbReference type="Proteomes" id="UP000526083"/>
    </source>
</evidence>
<dbReference type="PROSITE" id="PS00583">
    <property type="entry name" value="PFKB_KINASES_1"/>
    <property type="match status" value="1"/>
</dbReference>
<dbReference type="SUPFAM" id="SSF53613">
    <property type="entry name" value="Ribokinase-like"/>
    <property type="match status" value="1"/>
</dbReference>
<dbReference type="InterPro" id="IPR050306">
    <property type="entry name" value="PfkB_Carbo_kinase"/>
</dbReference>
<dbReference type="InterPro" id="IPR002173">
    <property type="entry name" value="Carboh/pur_kinase_PfkB_CS"/>
</dbReference>
<evidence type="ECO:0000256" key="3">
    <source>
        <dbReference type="ARBA" id="ARBA00022777"/>
    </source>
</evidence>
<proteinExistence type="inferred from homology"/>
<gene>
    <name evidence="5" type="ORF">FHX48_000408</name>
</gene>
<dbReference type="Pfam" id="PF00294">
    <property type="entry name" value="PfkB"/>
    <property type="match status" value="1"/>
</dbReference>
<comment type="caution">
    <text evidence="5">The sequence shown here is derived from an EMBL/GenBank/DDBJ whole genome shotgun (WGS) entry which is preliminary data.</text>
</comment>
<dbReference type="Proteomes" id="UP000526083">
    <property type="component" value="Unassembled WGS sequence"/>
</dbReference>
<keyword evidence="6" id="KW-1185">Reference proteome</keyword>
<reference evidence="5 6" key="1">
    <citation type="submission" date="2020-07" db="EMBL/GenBank/DDBJ databases">
        <title>Sequencing the genomes of 1000 actinobacteria strains.</title>
        <authorList>
            <person name="Klenk H.-P."/>
        </authorList>
    </citation>
    <scope>NUCLEOTIDE SEQUENCE [LARGE SCALE GENOMIC DNA]</scope>
    <source>
        <strain evidence="5 6">DSM 27576</strain>
    </source>
</reference>
<protein>
    <submittedName>
        <fullName evidence="5">Fructokinase</fullName>
        <ecNumber evidence="5">2.7.1.4</ecNumber>
    </submittedName>
</protein>
<keyword evidence="3 5" id="KW-0418">Kinase</keyword>
<sequence>MKMTGRVVVIGDALIDELRDDAGVREFVGGAALNVAVGLARLGFPTSLIAMVGDDSAGAHIRTYLDDYGVSLIPTIGPYGTSRAVSVRSAGGEPTYQFNEAAQRRRVNFGDAEIAAVSGAAMTVISCFPFDNAGQTRELAEVLETAGGQISIDPNPRSGMMHDRGEFVRGFERIVAGASLAKVGDDDAALLYGTSLEELRARLVSLGVESVLATAGAAGASVEAGDVVVSAPISRMPGPIIDTMGAGDAVLSSTVASLLSHHPGDASDWTEVLVTAMDVAAATCRFEGALLRLPSALSGLSSDRFGS</sequence>
<feature type="domain" description="Carbohydrate kinase PfkB" evidence="4">
    <location>
        <begin position="7"/>
        <end position="290"/>
    </location>
</feature>
<keyword evidence="2 5" id="KW-0808">Transferase</keyword>